<reference evidence="1 2" key="1">
    <citation type="journal article" date="2013" name="Nat. Commun.">
        <title>The evolution and pathogenic mechanisms of the rice sheath blight pathogen.</title>
        <authorList>
            <person name="Zheng A."/>
            <person name="Lin R."/>
            <person name="Xu L."/>
            <person name="Qin P."/>
            <person name="Tang C."/>
            <person name="Ai P."/>
            <person name="Zhang D."/>
            <person name="Liu Y."/>
            <person name="Sun Z."/>
            <person name="Feng H."/>
            <person name="Wang Y."/>
            <person name="Chen Y."/>
            <person name="Liang X."/>
            <person name="Fu R."/>
            <person name="Li Q."/>
            <person name="Zhang J."/>
            <person name="Yu X."/>
            <person name="Xie Z."/>
            <person name="Ding L."/>
            <person name="Guan P."/>
            <person name="Tang J."/>
            <person name="Liang Y."/>
            <person name="Wang S."/>
            <person name="Deng Q."/>
            <person name="Li S."/>
            <person name="Zhu J."/>
            <person name="Wang L."/>
            <person name="Liu H."/>
            <person name="Li P."/>
        </authorList>
    </citation>
    <scope>NUCLEOTIDE SEQUENCE [LARGE SCALE GENOMIC DNA]</scope>
    <source>
        <strain evidence="2">AG-1 IA</strain>
    </source>
</reference>
<name>L8WZ65_THACA</name>
<accession>L8WZ65</accession>
<dbReference type="AlphaFoldDB" id="L8WZ65"/>
<dbReference type="Proteomes" id="UP000011668">
    <property type="component" value="Unassembled WGS sequence"/>
</dbReference>
<sequence>MERRGSRIRYRPNGGSSRVGSVVSLRVLFDLPDYFGGRSRPDPADEFEGLLECRARRILGVTGVIDTLIDRTLEGRDENSPPRSLVGDMDLGSLRCRVTGLVPSAMG</sequence>
<organism evidence="1 2">
    <name type="scientific">Thanatephorus cucumeris (strain AG1-IA)</name>
    <name type="common">Rice sheath blight fungus</name>
    <name type="synonym">Rhizoctonia solani</name>
    <dbReference type="NCBI Taxonomy" id="983506"/>
    <lineage>
        <taxon>Eukaryota</taxon>
        <taxon>Fungi</taxon>
        <taxon>Dikarya</taxon>
        <taxon>Basidiomycota</taxon>
        <taxon>Agaricomycotina</taxon>
        <taxon>Agaricomycetes</taxon>
        <taxon>Cantharellales</taxon>
        <taxon>Ceratobasidiaceae</taxon>
        <taxon>Rhizoctonia</taxon>
        <taxon>Rhizoctonia solani AG-1</taxon>
    </lineage>
</organism>
<dbReference type="HOGENOM" id="CLU_2211763_0_0_1"/>
<dbReference type="EMBL" id="AFRT01000925">
    <property type="protein sequence ID" value="ELU42117.1"/>
    <property type="molecule type" value="Genomic_DNA"/>
</dbReference>
<proteinExistence type="predicted"/>
<gene>
    <name evidence="1" type="ORF">AG1IA_03850</name>
</gene>
<protein>
    <submittedName>
        <fullName evidence="1">Uncharacterized protein</fullName>
    </submittedName>
</protein>
<keyword evidence="2" id="KW-1185">Reference proteome</keyword>
<evidence type="ECO:0000313" key="1">
    <source>
        <dbReference type="EMBL" id="ELU42117.1"/>
    </source>
</evidence>
<comment type="caution">
    <text evidence="1">The sequence shown here is derived from an EMBL/GenBank/DDBJ whole genome shotgun (WGS) entry which is preliminary data.</text>
</comment>
<evidence type="ECO:0000313" key="2">
    <source>
        <dbReference type="Proteomes" id="UP000011668"/>
    </source>
</evidence>